<dbReference type="AlphaFoldDB" id="A0AAE1D1S4"/>
<evidence type="ECO:0000313" key="1">
    <source>
        <dbReference type="EMBL" id="KAK3750664.1"/>
    </source>
</evidence>
<comment type="caution">
    <text evidence="1">The sequence shown here is derived from an EMBL/GenBank/DDBJ whole genome shotgun (WGS) entry which is preliminary data.</text>
</comment>
<keyword evidence="2" id="KW-1185">Reference proteome</keyword>
<evidence type="ECO:0000313" key="2">
    <source>
        <dbReference type="Proteomes" id="UP001283361"/>
    </source>
</evidence>
<protein>
    <submittedName>
        <fullName evidence="1">Uncharacterized protein</fullName>
    </submittedName>
</protein>
<gene>
    <name evidence="1" type="ORF">RRG08_023030</name>
</gene>
<sequence>MCWPCYRTSQVPSPFTGTMNLLVVSLQVKYGNFIRLNLRLSTTEGGVWFYLGHLIPLSQSFFPMKRLSKQWKKRLLCEPNEAPLNPLSDVGQKGTSD</sequence>
<dbReference type="Proteomes" id="UP001283361">
    <property type="component" value="Unassembled WGS sequence"/>
</dbReference>
<organism evidence="1 2">
    <name type="scientific">Elysia crispata</name>
    <name type="common">lettuce slug</name>
    <dbReference type="NCBI Taxonomy" id="231223"/>
    <lineage>
        <taxon>Eukaryota</taxon>
        <taxon>Metazoa</taxon>
        <taxon>Spiralia</taxon>
        <taxon>Lophotrochozoa</taxon>
        <taxon>Mollusca</taxon>
        <taxon>Gastropoda</taxon>
        <taxon>Heterobranchia</taxon>
        <taxon>Euthyneura</taxon>
        <taxon>Panpulmonata</taxon>
        <taxon>Sacoglossa</taxon>
        <taxon>Placobranchoidea</taxon>
        <taxon>Plakobranchidae</taxon>
        <taxon>Elysia</taxon>
    </lineage>
</organism>
<reference evidence="1" key="1">
    <citation type="journal article" date="2023" name="G3 (Bethesda)">
        <title>A reference genome for the long-term kleptoplast-retaining sea slug Elysia crispata morphotype clarki.</title>
        <authorList>
            <person name="Eastman K.E."/>
            <person name="Pendleton A.L."/>
            <person name="Shaikh M.A."/>
            <person name="Suttiyut T."/>
            <person name="Ogas R."/>
            <person name="Tomko P."/>
            <person name="Gavelis G."/>
            <person name="Widhalm J.R."/>
            <person name="Wisecaver J.H."/>
        </authorList>
    </citation>
    <scope>NUCLEOTIDE SEQUENCE</scope>
    <source>
        <strain evidence="1">ECLA1</strain>
    </source>
</reference>
<proteinExistence type="predicted"/>
<name>A0AAE1D1S4_9GAST</name>
<accession>A0AAE1D1S4</accession>
<dbReference type="EMBL" id="JAWDGP010005861">
    <property type="protein sequence ID" value="KAK3750664.1"/>
    <property type="molecule type" value="Genomic_DNA"/>
</dbReference>